<gene>
    <name evidence="2" type="ORF">H1S01_06740</name>
</gene>
<protein>
    <submittedName>
        <fullName evidence="2">Uncharacterized protein</fullName>
    </submittedName>
</protein>
<keyword evidence="1" id="KW-1133">Transmembrane helix</keyword>
<dbReference type="EMBL" id="JACVHF010000004">
    <property type="protein sequence ID" value="MBC9784205.1"/>
    <property type="molecule type" value="Genomic_DNA"/>
</dbReference>
<keyword evidence="1" id="KW-0812">Transmembrane</keyword>
<evidence type="ECO:0000313" key="3">
    <source>
        <dbReference type="Proteomes" id="UP000617402"/>
    </source>
</evidence>
<dbReference type="Proteomes" id="UP000617402">
    <property type="component" value="Unassembled WGS sequence"/>
</dbReference>
<reference evidence="2 3" key="1">
    <citation type="submission" date="2020-07" db="EMBL/GenBank/DDBJ databases">
        <title>Draft whole-genome sequence of Heliobacterium chlorum DSM 3682, type strain.</title>
        <authorList>
            <person name="Kyndt J.A."/>
            <person name="Meyer T.E."/>
            <person name="Imhoff J.F."/>
        </authorList>
    </citation>
    <scope>NUCLEOTIDE SEQUENCE [LARGE SCALE GENOMIC DNA]</scope>
    <source>
        <strain evidence="2 3">DSM 3682</strain>
    </source>
</reference>
<keyword evidence="3" id="KW-1185">Reference proteome</keyword>
<feature type="transmembrane region" description="Helical" evidence="1">
    <location>
        <begin position="39"/>
        <end position="61"/>
    </location>
</feature>
<sequence>MKAPDYKAGMLNLIVLTLIALALVAVAFKKLADGDFNGAAIYIGFLFIDFGVALYSFRVAIWDGTGYKEVKD</sequence>
<organism evidence="2 3">
    <name type="scientific">Heliobacterium chlorum</name>
    <dbReference type="NCBI Taxonomy" id="2698"/>
    <lineage>
        <taxon>Bacteria</taxon>
        <taxon>Bacillati</taxon>
        <taxon>Bacillota</taxon>
        <taxon>Clostridia</taxon>
        <taxon>Eubacteriales</taxon>
        <taxon>Heliobacteriaceae</taxon>
        <taxon>Heliobacterium</taxon>
    </lineage>
</organism>
<proteinExistence type="predicted"/>
<evidence type="ECO:0000313" key="2">
    <source>
        <dbReference type="EMBL" id="MBC9784205.1"/>
    </source>
</evidence>
<accession>A0ABR7T084</accession>
<dbReference type="RefSeq" id="WP_155475581.1">
    <property type="nucleotide sequence ID" value="NZ_JACVHF010000004.1"/>
</dbReference>
<comment type="caution">
    <text evidence="2">The sequence shown here is derived from an EMBL/GenBank/DDBJ whole genome shotgun (WGS) entry which is preliminary data.</text>
</comment>
<name>A0ABR7T084_HELCL</name>
<evidence type="ECO:0000256" key="1">
    <source>
        <dbReference type="SAM" id="Phobius"/>
    </source>
</evidence>
<keyword evidence="1" id="KW-0472">Membrane</keyword>